<keyword evidence="3" id="KW-1185">Reference proteome</keyword>
<reference evidence="2 3" key="1">
    <citation type="submission" date="2021-03" db="EMBL/GenBank/DDBJ databases">
        <title>Sequencing the genomes of 1000 actinobacteria strains.</title>
        <authorList>
            <person name="Klenk H.-P."/>
        </authorList>
    </citation>
    <scope>NUCLEOTIDE SEQUENCE [LARGE SCALE GENOMIC DNA]</scope>
    <source>
        <strain evidence="2 3">DSM 46670</strain>
    </source>
</reference>
<dbReference type="RefSeq" id="WP_209641606.1">
    <property type="nucleotide sequence ID" value="NZ_JAGINW010000001.1"/>
</dbReference>
<dbReference type="Proteomes" id="UP001519332">
    <property type="component" value="Unassembled WGS sequence"/>
</dbReference>
<name>A0ABS4TIS7_9PSEU</name>
<evidence type="ECO:0008006" key="4">
    <source>
        <dbReference type="Google" id="ProtNLM"/>
    </source>
</evidence>
<gene>
    <name evidence="2" type="ORF">JOF56_004716</name>
</gene>
<evidence type="ECO:0000313" key="3">
    <source>
        <dbReference type="Proteomes" id="UP001519332"/>
    </source>
</evidence>
<proteinExistence type="predicted"/>
<evidence type="ECO:0000256" key="1">
    <source>
        <dbReference type="SAM" id="MobiDB-lite"/>
    </source>
</evidence>
<organism evidence="2 3">
    <name type="scientific">Kibdelosporangium banguiense</name>
    <dbReference type="NCBI Taxonomy" id="1365924"/>
    <lineage>
        <taxon>Bacteria</taxon>
        <taxon>Bacillati</taxon>
        <taxon>Actinomycetota</taxon>
        <taxon>Actinomycetes</taxon>
        <taxon>Pseudonocardiales</taxon>
        <taxon>Pseudonocardiaceae</taxon>
        <taxon>Kibdelosporangium</taxon>
    </lineage>
</organism>
<evidence type="ECO:0000313" key="2">
    <source>
        <dbReference type="EMBL" id="MBP2324331.1"/>
    </source>
</evidence>
<protein>
    <recommendedName>
        <fullName evidence="4">Acyl-CoA carboxylase subunit epsilon</fullName>
    </recommendedName>
</protein>
<sequence length="70" mass="7038">MTPADVIVLKGQPDDEELAALVAVITALNAKAAAAAKDSGPAGGLWASGPGRPAYRPPGAWTQLRSTRAA</sequence>
<feature type="region of interest" description="Disordered" evidence="1">
    <location>
        <begin position="38"/>
        <end position="70"/>
    </location>
</feature>
<feature type="compositionally biased region" description="Low complexity" evidence="1">
    <location>
        <begin position="49"/>
        <end position="60"/>
    </location>
</feature>
<dbReference type="Pfam" id="PF13822">
    <property type="entry name" value="ACC_epsilon"/>
    <property type="match status" value="1"/>
</dbReference>
<accession>A0ABS4TIS7</accession>
<dbReference type="InterPro" id="IPR032716">
    <property type="entry name" value="ACC_epsilon"/>
</dbReference>
<comment type="caution">
    <text evidence="2">The sequence shown here is derived from an EMBL/GenBank/DDBJ whole genome shotgun (WGS) entry which is preliminary data.</text>
</comment>
<dbReference type="EMBL" id="JAGINW010000001">
    <property type="protein sequence ID" value="MBP2324331.1"/>
    <property type="molecule type" value="Genomic_DNA"/>
</dbReference>